<proteinExistence type="predicted"/>
<evidence type="ECO:0000256" key="1">
    <source>
        <dbReference type="ARBA" id="ARBA00004606"/>
    </source>
</evidence>
<dbReference type="InterPro" id="IPR051292">
    <property type="entry name" value="Xyl/GlcA_transferase"/>
</dbReference>
<keyword evidence="2" id="KW-0812">Transmembrane</keyword>
<keyword evidence="8" id="KW-1185">Reference proteome</keyword>
<keyword evidence="6" id="KW-0325">Glycoprotein</keyword>
<keyword evidence="3" id="KW-0735">Signal-anchor</keyword>
<keyword evidence="4" id="KW-1133">Transmembrane helix</keyword>
<dbReference type="SUPFAM" id="SSF53448">
    <property type="entry name" value="Nucleotide-diphospho-sugar transferases"/>
    <property type="match status" value="1"/>
</dbReference>
<dbReference type="Pfam" id="PF13896">
    <property type="entry name" value="Glyco_transf_49"/>
    <property type="match status" value="2"/>
</dbReference>
<evidence type="ECO:0000256" key="4">
    <source>
        <dbReference type="ARBA" id="ARBA00022989"/>
    </source>
</evidence>
<dbReference type="InterPro" id="IPR029044">
    <property type="entry name" value="Nucleotide-diphossugar_trans"/>
</dbReference>
<name>A0ABR3BFA0_PHYBL</name>
<dbReference type="EMBL" id="JBCLYO010000001">
    <property type="protein sequence ID" value="KAL0096562.1"/>
    <property type="molecule type" value="Genomic_DNA"/>
</dbReference>
<comment type="caution">
    <text evidence="7">The sequence shown here is derived from an EMBL/GenBank/DDBJ whole genome shotgun (WGS) entry which is preliminary data.</text>
</comment>
<dbReference type="Proteomes" id="UP001448207">
    <property type="component" value="Unassembled WGS sequence"/>
</dbReference>
<gene>
    <name evidence="7" type="ORF">J3Q64DRAFT_1708282</name>
</gene>
<evidence type="ECO:0000313" key="7">
    <source>
        <dbReference type="EMBL" id="KAL0096562.1"/>
    </source>
</evidence>
<dbReference type="PANTHER" id="PTHR12270">
    <property type="entry name" value="GLYCOSYLTRANSFERASE-RELATED"/>
    <property type="match status" value="1"/>
</dbReference>
<evidence type="ECO:0000256" key="5">
    <source>
        <dbReference type="ARBA" id="ARBA00023136"/>
    </source>
</evidence>
<evidence type="ECO:0000256" key="6">
    <source>
        <dbReference type="ARBA" id="ARBA00023180"/>
    </source>
</evidence>
<evidence type="ECO:0000313" key="8">
    <source>
        <dbReference type="Proteomes" id="UP001448207"/>
    </source>
</evidence>
<protein>
    <submittedName>
        <fullName evidence="7">Glycosyltransferase family 49 protein</fullName>
    </submittedName>
</protein>
<organism evidence="7 8">
    <name type="scientific">Phycomyces blakesleeanus</name>
    <dbReference type="NCBI Taxonomy" id="4837"/>
    <lineage>
        <taxon>Eukaryota</taxon>
        <taxon>Fungi</taxon>
        <taxon>Fungi incertae sedis</taxon>
        <taxon>Mucoromycota</taxon>
        <taxon>Mucoromycotina</taxon>
        <taxon>Mucoromycetes</taxon>
        <taxon>Mucorales</taxon>
        <taxon>Phycomycetaceae</taxon>
        <taxon>Phycomyces</taxon>
    </lineage>
</organism>
<evidence type="ECO:0000256" key="3">
    <source>
        <dbReference type="ARBA" id="ARBA00022968"/>
    </source>
</evidence>
<dbReference type="PANTHER" id="PTHR12270:SF52">
    <property type="entry name" value="GLYCOSYLTRANSFERASE-LIKE PROTEIN GNT13-RELATED"/>
    <property type="match status" value="1"/>
</dbReference>
<evidence type="ECO:0000256" key="2">
    <source>
        <dbReference type="ARBA" id="ARBA00022692"/>
    </source>
</evidence>
<accession>A0ABR3BFA0</accession>
<reference evidence="7 8" key="1">
    <citation type="submission" date="2024-04" db="EMBL/GenBank/DDBJ databases">
        <title>Symmetric and asymmetric DNA N6-adenine methylation regulates different biological responses in Mucorales.</title>
        <authorList>
            <consortium name="Lawrence Berkeley National Laboratory"/>
            <person name="Lax C."/>
            <person name="Mondo S.J."/>
            <person name="Osorio-Concepcion M."/>
            <person name="Muszewska A."/>
            <person name="Corrochano-Luque M."/>
            <person name="Gutierrez G."/>
            <person name="Riley R."/>
            <person name="Lipzen A."/>
            <person name="Guo J."/>
            <person name="Hundley H."/>
            <person name="Amirebrahimi M."/>
            <person name="Ng V."/>
            <person name="Lorenzo-Gutierrez D."/>
            <person name="Binder U."/>
            <person name="Yang J."/>
            <person name="Song Y."/>
            <person name="Canovas D."/>
            <person name="Navarro E."/>
            <person name="Freitag M."/>
            <person name="Gabaldon T."/>
            <person name="Grigoriev I.V."/>
            <person name="Corrochano L.M."/>
            <person name="Nicolas F.E."/>
            <person name="Garre V."/>
        </authorList>
    </citation>
    <scope>NUCLEOTIDE SEQUENCE [LARGE SCALE GENOMIC DNA]</scope>
    <source>
        <strain evidence="7 8">L51</strain>
    </source>
</reference>
<sequence>MERFKALKSWTSTSPPNESILLLTSLLILFRWWMFPIRHGKLRDQPIYEQPKACQAKMCNPAGRCSTWSTASGAVNWTGLVENGLYRDLGKINVDPGCEVELRVDGEGPRPEQGWMRMEGNTSCVDEYGQTGWVPECRNLVSMQVKASLTLLISQLKITVKDRYNEEIVMNHIPSSVDPFDITLVTQFSVNRLNTFNKVLDVWKGPISIAIYLTEEGDIDELDEFLKIPENFKAYEHIHLTLVKPPYNTLDRLAYPINHLRNLAWAASTTDYILVIDADFVPSPNLHNFLQEQYTRMSKSPKIAWVVPCFGLVSDYPIPTKVSTIRNALDNKKAYITDPGAGHGPTLYRQLGLSHGFHVYDEVCYESQWEPYYVISRHTPMYDVRFKNQGGDKQSHALQLNSEQYTFRVWRNVFLAHQEHTSMVWPGQGKIEPPEWNYFGGFMREMESIYGPNVRWPRGCNAAGVGWQDQGRPTLGLGVIMA</sequence>
<keyword evidence="5" id="KW-0472">Membrane</keyword>
<dbReference type="Gene3D" id="3.90.550.10">
    <property type="entry name" value="Spore Coat Polysaccharide Biosynthesis Protein SpsA, Chain A"/>
    <property type="match status" value="1"/>
</dbReference>
<comment type="subcellular location">
    <subcellularLocation>
        <location evidence="1">Membrane</location>
        <topology evidence="1">Single-pass type II membrane protein</topology>
    </subcellularLocation>
</comment>